<dbReference type="Proteomes" id="UP000248806">
    <property type="component" value="Unassembled WGS sequence"/>
</dbReference>
<evidence type="ECO:0000313" key="2">
    <source>
        <dbReference type="EMBL" id="PZW26671.1"/>
    </source>
</evidence>
<keyword evidence="1" id="KW-1133">Transmembrane helix</keyword>
<keyword evidence="1" id="KW-0472">Membrane</keyword>
<dbReference type="RefSeq" id="WP_111324174.1">
    <property type="nucleotide sequence ID" value="NZ_BIFX01000001.1"/>
</dbReference>
<evidence type="ECO:0000256" key="1">
    <source>
        <dbReference type="SAM" id="Phobius"/>
    </source>
</evidence>
<feature type="transmembrane region" description="Helical" evidence="1">
    <location>
        <begin position="174"/>
        <end position="197"/>
    </location>
</feature>
<feature type="transmembrane region" description="Helical" evidence="1">
    <location>
        <begin position="34"/>
        <end position="59"/>
    </location>
</feature>
<feature type="transmembrane region" description="Helical" evidence="1">
    <location>
        <begin position="277"/>
        <end position="297"/>
    </location>
</feature>
<dbReference type="EMBL" id="QKUF01000014">
    <property type="protein sequence ID" value="PZW26671.1"/>
    <property type="molecule type" value="Genomic_DNA"/>
</dbReference>
<dbReference type="Pfam" id="PF12730">
    <property type="entry name" value="ABC2_membrane_4"/>
    <property type="match status" value="1"/>
</dbReference>
<feature type="transmembrane region" description="Helical" evidence="1">
    <location>
        <begin position="79"/>
        <end position="100"/>
    </location>
</feature>
<feature type="transmembrane region" description="Helical" evidence="1">
    <location>
        <begin position="209"/>
        <end position="226"/>
    </location>
</feature>
<proteinExistence type="predicted"/>
<dbReference type="OrthoDB" id="153365at2"/>
<comment type="caution">
    <text evidence="2">The sequence shown here is derived from an EMBL/GenBank/DDBJ whole genome shotgun (WGS) entry which is preliminary data.</text>
</comment>
<accession>A0A326U4H0</accession>
<sequence>MEVSNVQGHMAIGMFPSFPGLVRGEITKLMRHPLTWVAGLLSLCGLVGVNLLILLTDIGNDARSPLKDPVGFWTNQFEGLMFVRVCGGLFLIMITAYLIGMEYHFGTIRVVLGRGVGKLQLLFAKLTALLIMALGMLVISVLVYALGSVVNALILAGNLNSLSALKGENWKFASYFLSSALISHVVTIIMAAAMAVLGRSLAFGMTAALCWFAVDNMATIMLYLVASFTHNDIFLKIQTYLLGPDLNALVSAWAGQEHVRLAMFTPIVNGSYSSTQFLLVIAGYTVALLAIAVFFMARRDVKE</sequence>
<reference evidence="2 3" key="1">
    <citation type="submission" date="2018-06" db="EMBL/GenBank/DDBJ databases">
        <title>Genomic Encyclopedia of Archaeal and Bacterial Type Strains, Phase II (KMG-II): from individual species to whole genera.</title>
        <authorList>
            <person name="Goeker M."/>
        </authorList>
    </citation>
    <scope>NUCLEOTIDE SEQUENCE [LARGE SCALE GENOMIC DNA]</scope>
    <source>
        <strain evidence="2 3">ATCC BAA-1881</strain>
    </source>
</reference>
<keyword evidence="1" id="KW-0812">Transmembrane</keyword>
<dbReference type="AlphaFoldDB" id="A0A326U4H0"/>
<name>A0A326U4H0_THEHA</name>
<keyword evidence="3" id="KW-1185">Reference proteome</keyword>
<organism evidence="2 3">
    <name type="scientific">Thermosporothrix hazakensis</name>
    <dbReference type="NCBI Taxonomy" id="644383"/>
    <lineage>
        <taxon>Bacteria</taxon>
        <taxon>Bacillati</taxon>
        <taxon>Chloroflexota</taxon>
        <taxon>Ktedonobacteria</taxon>
        <taxon>Ktedonobacterales</taxon>
        <taxon>Thermosporotrichaceae</taxon>
        <taxon>Thermosporothrix</taxon>
    </lineage>
</organism>
<protein>
    <submittedName>
        <fullName evidence="2">ABC-type transport system involved in multi-copper enzyme maturation permease subunit</fullName>
    </submittedName>
</protein>
<gene>
    <name evidence="2" type="ORF">EI42_03823</name>
</gene>
<evidence type="ECO:0000313" key="3">
    <source>
        <dbReference type="Proteomes" id="UP000248806"/>
    </source>
</evidence>
<feature type="transmembrane region" description="Helical" evidence="1">
    <location>
        <begin position="121"/>
        <end position="154"/>
    </location>
</feature>